<proteinExistence type="predicted"/>
<reference evidence="3" key="1">
    <citation type="journal article" date="2014" name="Genome Announc.">
        <title>Draft genome sequence of the plant-pathogenic soil fungus Rhizoctonia solani anastomosis group 3 strain Rhs1AP.</title>
        <authorList>
            <person name="Cubeta M.A."/>
            <person name="Thomas E."/>
            <person name="Dean R.A."/>
            <person name="Jabaji S."/>
            <person name="Neate S.M."/>
            <person name="Tavantzis S."/>
            <person name="Toda T."/>
            <person name="Vilgalys R."/>
            <person name="Bharathan N."/>
            <person name="Fedorova-Abrams N."/>
            <person name="Pakala S.B."/>
            <person name="Pakala S.M."/>
            <person name="Zafar N."/>
            <person name="Joardar V."/>
            <person name="Losada L."/>
            <person name="Nierman W.C."/>
        </authorList>
    </citation>
    <scope>NUCLEOTIDE SEQUENCE [LARGE SCALE GENOMIC DNA]</scope>
    <source>
        <strain evidence="3">AG-3</strain>
    </source>
</reference>
<sequence>MWVMTPRAPRRRSLRASQRNSYCQDKSVQVKKCIFVARPAPNPAQMRPKLSPIPARMSPSIMRRTRLLRLKWMMRRQPSCTQRQSNQYPFPNSFLMIQAR</sequence>
<evidence type="ECO:0000256" key="1">
    <source>
        <dbReference type="SAM" id="MobiDB-lite"/>
    </source>
</evidence>
<feature type="region of interest" description="Disordered" evidence="1">
    <location>
        <begin position="1"/>
        <end position="20"/>
    </location>
</feature>
<dbReference type="AlphaFoldDB" id="X8IZQ5"/>
<protein>
    <submittedName>
        <fullName evidence="2">Uncharacterized protein</fullName>
    </submittedName>
</protein>
<dbReference type="Proteomes" id="UP000030108">
    <property type="component" value="Unassembled WGS sequence"/>
</dbReference>
<evidence type="ECO:0000313" key="3">
    <source>
        <dbReference type="Proteomes" id="UP000030108"/>
    </source>
</evidence>
<dbReference type="EMBL" id="JATN01000322">
    <property type="protein sequence ID" value="EUC55250.1"/>
    <property type="molecule type" value="Genomic_DNA"/>
</dbReference>
<organism evidence="2 3">
    <name type="scientific">Rhizoctonia solani AG-3 Rhs1AP</name>
    <dbReference type="NCBI Taxonomy" id="1086054"/>
    <lineage>
        <taxon>Eukaryota</taxon>
        <taxon>Fungi</taxon>
        <taxon>Dikarya</taxon>
        <taxon>Basidiomycota</taxon>
        <taxon>Agaricomycotina</taxon>
        <taxon>Agaricomycetes</taxon>
        <taxon>Cantharellales</taxon>
        <taxon>Ceratobasidiaceae</taxon>
        <taxon>Rhizoctonia</taxon>
    </lineage>
</organism>
<comment type="caution">
    <text evidence="2">The sequence shown here is derived from an EMBL/GenBank/DDBJ whole genome shotgun (WGS) entry which is preliminary data.</text>
</comment>
<evidence type="ECO:0000313" key="2">
    <source>
        <dbReference type="EMBL" id="EUC55250.1"/>
    </source>
</evidence>
<accession>X8IZQ5</accession>
<gene>
    <name evidence="2" type="ORF">RSOL_104640</name>
</gene>
<name>X8IZQ5_9AGAM</name>